<name>A0ABT5E5Q3_9BACT</name>
<evidence type="ECO:0000313" key="2">
    <source>
        <dbReference type="Proteomes" id="UP001221686"/>
    </source>
</evidence>
<gene>
    <name evidence="1" type="ORF">POL25_29995</name>
</gene>
<sequence>MTQNANTSVWASIAPPSHRELTGAFVRKGTREDWSRARRLGDPRTGLYLDLDGRAVFGDGHE</sequence>
<comment type="caution">
    <text evidence="1">The sequence shown here is derived from an EMBL/GenBank/DDBJ whole genome shotgun (WGS) entry which is preliminary data.</text>
</comment>
<dbReference type="RefSeq" id="WP_272089677.1">
    <property type="nucleotide sequence ID" value="NZ_JAQNDL010000003.1"/>
</dbReference>
<reference evidence="1 2" key="1">
    <citation type="submission" date="2022-11" db="EMBL/GenBank/DDBJ databases">
        <title>Minimal conservation of predation-associated metabolite biosynthetic gene clusters underscores biosynthetic potential of Myxococcota including descriptions for ten novel species: Archangium lansinium sp. nov., Myxococcus landrumus sp. nov., Nannocystis bai.</title>
        <authorList>
            <person name="Ahearne A."/>
            <person name="Stevens C."/>
            <person name="Dowd S."/>
        </authorList>
    </citation>
    <scope>NUCLEOTIDE SEQUENCE [LARGE SCALE GENOMIC DNA]</scope>
    <source>
        <strain evidence="1 2">BB15-2</strain>
    </source>
</reference>
<dbReference type="Proteomes" id="UP001221686">
    <property type="component" value="Unassembled WGS sequence"/>
</dbReference>
<accession>A0ABT5E5Q3</accession>
<organism evidence="1 2">
    <name type="scientific">Nannocystis bainbridge</name>
    <dbReference type="NCBI Taxonomy" id="2995303"/>
    <lineage>
        <taxon>Bacteria</taxon>
        <taxon>Pseudomonadati</taxon>
        <taxon>Myxococcota</taxon>
        <taxon>Polyangia</taxon>
        <taxon>Nannocystales</taxon>
        <taxon>Nannocystaceae</taxon>
        <taxon>Nannocystis</taxon>
    </lineage>
</organism>
<dbReference type="EMBL" id="JAQNDL010000003">
    <property type="protein sequence ID" value="MDC0721176.1"/>
    <property type="molecule type" value="Genomic_DNA"/>
</dbReference>
<protein>
    <submittedName>
        <fullName evidence="1">Uncharacterized protein</fullName>
    </submittedName>
</protein>
<keyword evidence="2" id="KW-1185">Reference proteome</keyword>
<evidence type="ECO:0000313" key="1">
    <source>
        <dbReference type="EMBL" id="MDC0721176.1"/>
    </source>
</evidence>
<proteinExistence type="predicted"/>